<keyword evidence="2" id="KW-1185">Reference proteome</keyword>
<dbReference type="NCBIfam" id="TIGR01409">
    <property type="entry name" value="TAT_signal_seq"/>
    <property type="match status" value="1"/>
</dbReference>
<dbReference type="InterPro" id="IPR019546">
    <property type="entry name" value="TAT_signal_bac_arc"/>
</dbReference>
<dbReference type="InterPro" id="IPR006311">
    <property type="entry name" value="TAT_signal"/>
</dbReference>
<evidence type="ECO:0000313" key="2">
    <source>
        <dbReference type="Proteomes" id="UP000234752"/>
    </source>
</evidence>
<dbReference type="PROSITE" id="PS51318">
    <property type="entry name" value="TAT"/>
    <property type="match status" value="1"/>
</dbReference>
<organism evidence="1 2">
    <name type="scientific">Niveispirillum cyanobacteriorum</name>
    <dbReference type="NCBI Taxonomy" id="1612173"/>
    <lineage>
        <taxon>Bacteria</taxon>
        <taxon>Pseudomonadati</taxon>
        <taxon>Pseudomonadota</taxon>
        <taxon>Alphaproteobacteria</taxon>
        <taxon>Rhodospirillales</taxon>
        <taxon>Azospirillaceae</taxon>
        <taxon>Niveispirillum</taxon>
    </lineage>
</organism>
<reference evidence="1 2" key="1">
    <citation type="submission" date="2017-12" db="EMBL/GenBank/DDBJ databases">
        <title>Genomes of bacteria within cyanobacterial aggregates.</title>
        <authorList>
            <person name="Cai H."/>
        </authorList>
    </citation>
    <scope>NUCLEOTIDE SEQUENCE [LARGE SCALE GENOMIC DNA]</scope>
    <source>
        <strain evidence="1 2">TH16</strain>
    </source>
</reference>
<accession>A0A2K9NFR4</accession>
<gene>
    <name evidence="1" type="ORF">C0V82_16040</name>
</gene>
<dbReference type="OrthoDB" id="7301143at2"/>
<proteinExistence type="predicted"/>
<dbReference type="EMBL" id="CP025612">
    <property type="protein sequence ID" value="AUN31941.1"/>
    <property type="molecule type" value="Genomic_DNA"/>
</dbReference>
<dbReference type="KEGG" id="ncb:C0V82_16040"/>
<sequence>MTINRRDLLGKALAGAATAGLALPAAIANSHPDAALLEAFAGYVRANKMFQYAAEELLPNGGKDADHEPFYAAIDHYADRLTKTQAQTLEGLRLQVRYIFARQIGTTDALNAAIYGRPATPELLHDIDGDDTLRLLWSIAQIGLATPCRVQT</sequence>
<dbReference type="AlphaFoldDB" id="A0A2K9NFR4"/>
<dbReference type="RefSeq" id="WP_102113495.1">
    <property type="nucleotide sequence ID" value="NZ_BMGN01000012.1"/>
</dbReference>
<name>A0A2K9NFR4_9PROT</name>
<dbReference type="Proteomes" id="UP000234752">
    <property type="component" value="Chromosome eg_2"/>
</dbReference>
<evidence type="ECO:0000313" key="1">
    <source>
        <dbReference type="EMBL" id="AUN31941.1"/>
    </source>
</evidence>
<protein>
    <submittedName>
        <fullName evidence="1">Uncharacterized protein</fullName>
    </submittedName>
</protein>